<dbReference type="InterPro" id="IPR016571">
    <property type="entry name" value="Spore_coat_assembly_CotJB"/>
</dbReference>
<dbReference type="PIRSF" id="PIRSF010606">
    <property type="entry name" value="Spore_coat_CotJB"/>
    <property type="match status" value="1"/>
</dbReference>
<dbReference type="Pfam" id="PF12652">
    <property type="entry name" value="CotJB"/>
    <property type="match status" value="1"/>
</dbReference>
<protein>
    <submittedName>
        <fullName evidence="2">Polypeptide composition of the spore coat protein CotJB</fullName>
    </submittedName>
</protein>
<name>A0A127EH78_CLOPF</name>
<keyword evidence="2" id="KW-0167">Capsid protein</keyword>
<reference evidence="2 3" key="1">
    <citation type="journal article" date="2016" name="PLoS ONE">
        <title>Plasmid Characterization and Chromosome Analysis of Two netF+ Clostridium perfringens Isolates Associated with Foal and Canine Necrotizing Enteritis.</title>
        <authorList>
            <person name="Mehdizadeh Gohari I."/>
            <person name="Kropinski A.M."/>
            <person name="Weese S.J."/>
            <person name="Parreira V.R."/>
            <person name="Whitehead A.E."/>
            <person name="Boerlin P."/>
            <person name="Prescott J.F."/>
        </authorList>
    </citation>
    <scope>NUCLEOTIDE SEQUENCE [LARGE SCALE GENOMIC DNA]</scope>
    <source>
        <strain evidence="2 3">JP838</strain>
    </source>
</reference>
<dbReference type="Proteomes" id="UP000070260">
    <property type="component" value="Chromosome"/>
</dbReference>
<evidence type="ECO:0000259" key="1">
    <source>
        <dbReference type="Pfam" id="PF12652"/>
    </source>
</evidence>
<dbReference type="AlphaFoldDB" id="A0A127EH78"/>
<organism evidence="2 3">
    <name type="scientific">Clostridium perfringens</name>
    <dbReference type="NCBI Taxonomy" id="1502"/>
    <lineage>
        <taxon>Bacteria</taxon>
        <taxon>Bacillati</taxon>
        <taxon>Bacillota</taxon>
        <taxon>Clostridia</taxon>
        <taxon>Eubacteriales</taxon>
        <taxon>Clostridiaceae</taxon>
        <taxon>Clostridium</taxon>
    </lineage>
</organism>
<accession>A0A127EH78</accession>
<keyword evidence="2" id="KW-0946">Virion</keyword>
<dbReference type="InterPro" id="IPR024207">
    <property type="entry name" value="CotJB_dom"/>
</dbReference>
<proteinExistence type="predicted"/>
<dbReference type="RefSeq" id="WP_061427235.1">
    <property type="nucleotide sequence ID" value="NZ_CABPRK010000001.1"/>
</dbReference>
<evidence type="ECO:0000313" key="3">
    <source>
        <dbReference type="Proteomes" id="UP000070260"/>
    </source>
</evidence>
<dbReference type="EMBL" id="CP010994">
    <property type="protein sequence ID" value="AMN35283.1"/>
    <property type="molecule type" value="Genomic_DNA"/>
</dbReference>
<evidence type="ECO:0000313" key="2">
    <source>
        <dbReference type="EMBL" id="AMN35283.1"/>
    </source>
</evidence>
<sequence length="83" mass="10003">MKALELLDDIQKLQFYAVELNLYLDNFPENRKATEDYKEISSKLSELIERFECEYGPIRNFGQAYVENPIAWIEQPWPWEIRC</sequence>
<feature type="domain" description="Protein CotJB" evidence="1">
    <location>
        <begin position="5"/>
        <end position="80"/>
    </location>
</feature>
<dbReference type="OrthoDB" id="9804099at2"/>
<gene>
    <name evidence="2" type="ORF">JFP838_05810</name>
</gene>
<dbReference type="PATRIC" id="fig|1502.177.peg.1170"/>